<protein>
    <submittedName>
        <fullName evidence="1">Uncharacterized protein</fullName>
    </submittedName>
</protein>
<dbReference type="EMBL" id="CP038462">
    <property type="protein sequence ID" value="QCC77206.1"/>
    <property type="molecule type" value="Genomic_DNA"/>
</dbReference>
<proteinExistence type="predicted"/>
<gene>
    <name evidence="1" type="ORF">E2C04_08305</name>
</gene>
<evidence type="ECO:0000313" key="1">
    <source>
        <dbReference type="EMBL" id="QCC77206.1"/>
    </source>
</evidence>
<dbReference type="KEGG" id="ndp:E2C04_08305"/>
<accession>A0A4P7UB69</accession>
<dbReference type="Proteomes" id="UP000297025">
    <property type="component" value="Chromosome"/>
</dbReference>
<sequence>MSADGAAFTGTARVNDVAGHRYELTVVDDGRRDTLRLRVWAPSGASLYDSGVQAVHGALRVDLD</sequence>
<evidence type="ECO:0000313" key="2">
    <source>
        <dbReference type="Proteomes" id="UP000297025"/>
    </source>
</evidence>
<reference evidence="1 2" key="1">
    <citation type="journal article" date="2008" name="Int. J. Syst. Evol. Microbiol.">
        <title>Nocardioides daphniae sp. nov., isolated from Daphnia cucullata (Crustacea: Cladocera).</title>
        <authorList>
            <person name="Toth E.M."/>
            <person name="Keki Z."/>
            <person name="Homonnay Z.G."/>
            <person name="Borsodi A.K."/>
            <person name="Marialigeti K."/>
            <person name="Schumann P."/>
        </authorList>
    </citation>
    <scope>NUCLEOTIDE SEQUENCE [LARGE SCALE GENOMIC DNA]</scope>
    <source>
        <strain evidence="1 2">JCM 16608</strain>
    </source>
</reference>
<name>A0A4P7UB69_9ACTN</name>
<dbReference type="RefSeq" id="WP_135832252.1">
    <property type="nucleotide sequence ID" value="NZ_CP038462.1"/>
</dbReference>
<dbReference type="AlphaFoldDB" id="A0A4P7UB69"/>
<organism evidence="1 2">
    <name type="scientific">Nocardioides daphniae</name>
    <dbReference type="NCBI Taxonomy" id="402297"/>
    <lineage>
        <taxon>Bacteria</taxon>
        <taxon>Bacillati</taxon>
        <taxon>Actinomycetota</taxon>
        <taxon>Actinomycetes</taxon>
        <taxon>Propionibacteriales</taxon>
        <taxon>Nocardioidaceae</taxon>
        <taxon>Nocardioides</taxon>
    </lineage>
</organism>